<dbReference type="EMBL" id="JAVDWU010000015">
    <property type="protein sequence ID" value="MDR7152889.1"/>
    <property type="molecule type" value="Genomic_DNA"/>
</dbReference>
<reference evidence="2 3" key="1">
    <citation type="submission" date="2023-07" db="EMBL/GenBank/DDBJ databases">
        <title>Sorghum-associated microbial communities from plants grown in Nebraska, USA.</title>
        <authorList>
            <person name="Schachtman D."/>
        </authorList>
    </citation>
    <scope>NUCLEOTIDE SEQUENCE [LARGE SCALE GENOMIC DNA]</scope>
    <source>
        <strain evidence="2 3">4249</strain>
    </source>
</reference>
<feature type="compositionally biased region" description="Low complexity" evidence="1">
    <location>
        <begin position="11"/>
        <end position="23"/>
    </location>
</feature>
<accession>A0ABU1WUZ8</accession>
<name>A0ABU1WUZ8_9BURK</name>
<evidence type="ECO:0000313" key="3">
    <source>
        <dbReference type="Proteomes" id="UP001265700"/>
    </source>
</evidence>
<dbReference type="Proteomes" id="UP001265700">
    <property type="component" value="Unassembled WGS sequence"/>
</dbReference>
<keyword evidence="3" id="KW-1185">Reference proteome</keyword>
<feature type="region of interest" description="Disordered" evidence="1">
    <location>
        <begin position="1"/>
        <end position="23"/>
    </location>
</feature>
<evidence type="ECO:0000256" key="1">
    <source>
        <dbReference type="SAM" id="MobiDB-lite"/>
    </source>
</evidence>
<evidence type="ECO:0000313" key="2">
    <source>
        <dbReference type="EMBL" id="MDR7152889.1"/>
    </source>
</evidence>
<comment type="caution">
    <text evidence="2">The sequence shown here is derived from an EMBL/GenBank/DDBJ whole genome shotgun (WGS) entry which is preliminary data.</text>
</comment>
<organism evidence="2 3">
    <name type="scientific">Hydrogenophaga palleronii</name>
    <dbReference type="NCBI Taxonomy" id="65655"/>
    <lineage>
        <taxon>Bacteria</taxon>
        <taxon>Pseudomonadati</taxon>
        <taxon>Pseudomonadota</taxon>
        <taxon>Betaproteobacteria</taxon>
        <taxon>Burkholderiales</taxon>
        <taxon>Comamonadaceae</taxon>
        <taxon>Hydrogenophaga</taxon>
    </lineage>
</organism>
<protein>
    <submittedName>
        <fullName evidence="2">Uncharacterized protein</fullName>
    </submittedName>
</protein>
<sequence>MNNPTRRNVHSSSAPSTSRSVRSQHLRVFPPVPSAGLAQHAPLVPPDSLILQGLTGPVALPPTREVPEVYLPGDPMRMHPKWVSLLRNRMHAERPQVNDAFLERFLNKVFQDNLMVEVFHHMRLPKGGDPAVPMPALLPLREAIRAGQRAASMKVIDTRERGFVFSAAFVQSCALFHCAHPYVKTHYGPDGITPAEVQAIKLLLLEDALRDLRSQDTARGETMTAVLDHAPRDVRNAEQVARIAAAVHLSNLPIQAEWGSKVN</sequence>
<proteinExistence type="predicted"/>
<gene>
    <name evidence="2" type="ORF">J2W49_004867</name>
</gene>
<dbReference type="RefSeq" id="WP_310322055.1">
    <property type="nucleotide sequence ID" value="NZ_JAVDWU010000015.1"/>
</dbReference>